<dbReference type="EMBL" id="MLCF01000167">
    <property type="protein sequence ID" value="OIV35286.1"/>
    <property type="molecule type" value="Genomic_DNA"/>
</dbReference>
<feature type="non-terminal residue" evidence="3">
    <location>
        <position position="652"/>
    </location>
</feature>
<dbReference type="InterPro" id="IPR027417">
    <property type="entry name" value="P-loop_NTPase"/>
</dbReference>
<keyword evidence="2" id="KW-0812">Transmembrane</keyword>
<keyword evidence="2" id="KW-1133">Transmembrane helix</keyword>
<dbReference type="OrthoDB" id="3799538at2"/>
<feature type="transmembrane region" description="Helical" evidence="2">
    <location>
        <begin position="124"/>
        <end position="143"/>
    </location>
</feature>
<keyword evidence="2" id="KW-0472">Membrane</keyword>
<dbReference type="STRING" id="1428644.BIV57_22340"/>
<evidence type="ECO:0000256" key="1">
    <source>
        <dbReference type="SAM" id="MobiDB-lite"/>
    </source>
</evidence>
<evidence type="ECO:0000256" key="2">
    <source>
        <dbReference type="SAM" id="Phobius"/>
    </source>
</evidence>
<keyword evidence="4" id="KW-1185">Reference proteome</keyword>
<name>A0A1J7B9K0_9ACTN</name>
<dbReference type="RefSeq" id="WP_071658752.1">
    <property type="nucleotide sequence ID" value="NZ_MLCF01000167.1"/>
</dbReference>
<feature type="transmembrane region" description="Helical" evidence="2">
    <location>
        <begin position="87"/>
        <end position="112"/>
    </location>
</feature>
<feature type="compositionally biased region" description="Pro residues" evidence="1">
    <location>
        <begin position="14"/>
        <end position="29"/>
    </location>
</feature>
<gene>
    <name evidence="3" type="ORF">BIV57_22340</name>
</gene>
<evidence type="ECO:0000313" key="3">
    <source>
        <dbReference type="EMBL" id="OIV35286.1"/>
    </source>
</evidence>
<accession>A0A1J7B9K0</accession>
<organism evidence="3 4">
    <name type="scientific">Mangrovactinospora gilvigrisea</name>
    <dbReference type="NCBI Taxonomy" id="1428644"/>
    <lineage>
        <taxon>Bacteria</taxon>
        <taxon>Bacillati</taxon>
        <taxon>Actinomycetota</taxon>
        <taxon>Actinomycetes</taxon>
        <taxon>Kitasatosporales</taxon>
        <taxon>Streptomycetaceae</taxon>
        <taxon>Mangrovactinospora</taxon>
    </lineage>
</organism>
<dbReference type="Proteomes" id="UP000243342">
    <property type="component" value="Unassembled WGS sequence"/>
</dbReference>
<evidence type="ECO:0000313" key="4">
    <source>
        <dbReference type="Proteomes" id="UP000243342"/>
    </source>
</evidence>
<reference evidence="3 4" key="1">
    <citation type="submission" date="2016-10" db="EMBL/GenBank/DDBJ databases">
        <title>Genome sequence of Streptomyces gilvigriseus MUSC 26.</title>
        <authorList>
            <person name="Lee L.-H."/>
            <person name="Ser H.-L."/>
        </authorList>
    </citation>
    <scope>NUCLEOTIDE SEQUENCE [LARGE SCALE GENOMIC DNA]</scope>
    <source>
        <strain evidence="3 4">MUSC 26</strain>
    </source>
</reference>
<evidence type="ECO:0008006" key="5">
    <source>
        <dbReference type="Google" id="ProtNLM"/>
    </source>
</evidence>
<feature type="region of interest" description="Disordered" evidence="1">
    <location>
        <begin position="1"/>
        <end position="38"/>
    </location>
</feature>
<dbReference type="SUPFAM" id="SSF52540">
    <property type="entry name" value="P-loop containing nucleoside triphosphate hydrolases"/>
    <property type="match status" value="1"/>
</dbReference>
<protein>
    <recommendedName>
        <fullName evidence="5">ATP-binding protein</fullName>
    </recommendedName>
</protein>
<sequence length="652" mass="68372">MRHTSGDSPAPSRAVPPAPTVPPPAPTPAAPKTAAPAAAPAPAEVQLWAARERRTPLPGVYALDRHVPRPADDPDDPASGRLWPRALIALAAAVLFAWQVMLWEIDLLAIILNTLLGVPKPLQVAIYYLNYLAYFGGWCWLWYRIGRWGPLVRRLSVRYRATQAAAAAARGAAEGGAPAASLFPELRRAGHPPLAAAADRLDRDAAAGRLNDVDYARLQHAWQQAGGDRDRADRFAAEVAANGAAAFGRAGGDRDLPARSARHDLKTAQVRLGTVADDPRNPAEYRGAGLALDPSLLGTSVLAVGSGTGAEPPRVLRPVAESLGLQALAGAAAVVALGGPHAPLGPRDGYDVLVLPGSADGLASPDRLDLYGTATPETAARCLADALVPPGVEDGERSERARVALRQLLVPHFAAYGCGPSLRVLRELLEGEEAAMRALGLALDERGLVETHAPELRARVRQQYRNDDVGALLADRLALLDVPAVAGALAADGGVAVGRLAEAGDPLRVRIELPHDSHPEAAEILARLVAGQFLTGAAGRSEDAAFAALLVDDAAPVVDERLVRGLARLRAAGAAAVLALPTLADVPERLREPLVAAVGCRVALPGLPPWDGRLLSEAWGTTWRDERSVTRAPDRSGGVVRRAGRAVRGAVR</sequence>
<dbReference type="AlphaFoldDB" id="A0A1J7B9K0"/>
<proteinExistence type="predicted"/>
<comment type="caution">
    <text evidence="3">The sequence shown here is derived from an EMBL/GenBank/DDBJ whole genome shotgun (WGS) entry which is preliminary data.</text>
</comment>